<accession>A0A914UJA8</accession>
<evidence type="ECO:0000313" key="1">
    <source>
        <dbReference type="Proteomes" id="UP000887566"/>
    </source>
</evidence>
<sequence>MHAQTSPLLDSPSLYKEEVPWADISAPPSAPFHLHCISCRQSTQPPRHRPLIPLFALLVAGLGLRLIHRSDNQPGSLFVRRHGPSAIRCLKVGLYSTGAHRIC</sequence>
<dbReference type="WBParaSite" id="PSAMB.scaffold1044size36717.g10598.t1">
    <property type="protein sequence ID" value="PSAMB.scaffold1044size36717.g10598.t1"/>
    <property type="gene ID" value="PSAMB.scaffold1044size36717.g10598"/>
</dbReference>
<keyword evidence="1" id="KW-1185">Reference proteome</keyword>
<organism evidence="1 2">
    <name type="scientific">Plectus sambesii</name>
    <dbReference type="NCBI Taxonomy" id="2011161"/>
    <lineage>
        <taxon>Eukaryota</taxon>
        <taxon>Metazoa</taxon>
        <taxon>Ecdysozoa</taxon>
        <taxon>Nematoda</taxon>
        <taxon>Chromadorea</taxon>
        <taxon>Plectida</taxon>
        <taxon>Plectina</taxon>
        <taxon>Plectoidea</taxon>
        <taxon>Plectidae</taxon>
        <taxon>Plectus</taxon>
    </lineage>
</organism>
<reference evidence="2" key="1">
    <citation type="submission" date="2022-11" db="UniProtKB">
        <authorList>
            <consortium name="WormBaseParasite"/>
        </authorList>
    </citation>
    <scope>IDENTIFICATION</scope>
</reference>
<proteinExistence type="predicted"/>
<name>A0A914UJA8_9BILA</name>
<dbReference type="AlphaFoldDB" id="A0A914UJA8"/>
<evidence type="ECO:0000313" key="2">
    <source>
        <dbReference type="WBParaSite" id="PSAMB.scaffold1044size36717.g10598.t1"/>
    </source>
</evidence>
<protein>
    <submittedName>
        <fullName evidence="2">Uncharacterized protein</fullName>
    </submittedName>
</protein>
<dbReference type="Proteomes" id="UP000887566">
    <property type="component" value="Unplaced"/>
</dbReference>